<dbReference type="PROSITE" id="PS50263">
    <property type="entry name" value="CN_HYDROLASE"/>
    <property type="match status" value="1"/>
</dbReference>
<keyword evidence="3 9" id="KW-1003">Cell membrane</keyword>
<feature type="transmembrane region" description="Helical" evidence="9">
    <location>
        <begin position="118"/>
        <end position="140"/>
    </location>
</feature>
<dbReference type="InterPro" id="IPR045378">
    <property type="entry name" value="LNT_N"/>
</dbReference>
<comment type="caution">
    <text evidence="11">The sequence shown here is derived from an EMBL/GenBank/DDBJ whole genome shotgun (WGS) entry which is preliminary data.</text>
</comment>
<dbReference type="EC" id="2.3.1.269" evidence="9"/>
<dbReference type="Pfam" id="PF00795">
    <property type="entry name" value="CN_hydrolase"/>
    <property type="match status" value="1"/>
</dbReference>
<reference evidence="11 12" key="1">
    <citation type="submission" date="2014-06" db="EMBL/GenBank/DDBJ databases">
        <authorList>
            <person name="Le Roux F."/>
        </authorList>
    </citation>
    <scope>NUCLEOTIDE SEQUENCE [LARGE SCALE GENOMIC DNA]</scope>
    <source>
        <strain evidence="11 12">J2-31</strain>
    </source>
</reference>
<evidence type="ECO:0000313" key="12">
    <source>
        <dbReference type="Proteomes" id="UP000041625"/>
    </source>
</evidence>
<dbReference type="Proteomes" id="UP000041625">
    <property type="component" value="Unassembled WGS sequence"/>
</dbReference>
<dbReference type="HAMAP" id="MF_01148">
    <property type="entry name" value="Lnt"/>
    <property type="match status" value="1"/>
</dbReference>
<feature type="transmembrane region" description="Helical" evidence="9">
    <location>
        <begin position="27"/>
        <end position="46"/>
    </location>
</feature>
<comment type="similarity">
    <text evidence="2 9">Belongs to the CN hydrolase family. Apolipoprotein N-acyltransferase subfamily.</text>
</comment>
<dbReference type="GO" id="GO:0005886">
    <property type="term" value="C:plasma membrane"/>
    <property type="evidence" value="ECO:0007669"/>
    <property type="project" value="UniProtKB-SubCell"/>
</dbReference>
<keyword evidence="5 9" id="KW-0812">Transmembrane</keyword>
<dbReference type="InterPro" id="IPR036526">
    <property type="entry name" value="C-N_Hydrolase_sf"/>
</dbReference>
<evidence type="ECO:0000256" key="4">
    <source>
        <dbReference type="ARBA" id="ARBA00022679"/>
    </source>
</evidence>
<protein>
    <recommendedName>
        <fullName evidence="9">Apolipoprotein N-acyltransferase</fullName>
        <shortName evidence="9">ALP N-acyltransferase</shortName>
        <ecNumber evidence="9">2.3.1.269</ecNumber>
    </recommendedName>
</protein>
<keyword evidence="12" id="KW-1185">Reference proteome</keyword>
<evidence type="ECO:0000256" key="2">
    <source>
        <dbReference type="ARBA" id="ARBA00010065"/>
    </source>
</evidence>
<sequence length="507" mass="56601">MNSLLRGSLFGGIAGALSAMSYRVDSFGVGVSVATFALAFVVYVNLKTVRSKSALWFLFGVAYYTTSLFWVNGYLAQEYGDASWIRWGLWPLLVIILSSSFLIIPCLLVTLTASRTLIALPFVLASLDILREHTVFSFAWLHPGLLLLDVGFSGWLSVIGALGGSFLVYLLASSFAWLICNKSSRLKPFTLFATILMSFWGGNQALLLPQFSEQSQSNTSVRILHSNFTGPHKLSKNDVIERIQRYVSLSLQAPKADIVVWPESSMSLPYEEIQPFVKDSLDKLEQKSVVVVWGGQARNGQHLQNVIYRSDQPSPIYFKQRLVPFGEYRPAWFIDWIEQVTLSRGGDIQVVPNTSNVNSIGPLKAVLAVCYEALYSDVFTSKLDAGNVAFLLSDVEWTHTPWVKQFLLKLSRVRAAEVGKSVVYATNQGKTSLIGPDGAVLRQVDNQATQVMDVLVPLNARQTLYTQYGHQWLLWLSGGVLLLIHLVNRRHPINTNSLTQKRLFRAR</sequence>
<evidence type="ECO:0000256" key="7">
    <source>
        <dbReference type="ARBA" id="ARBA00023136"/>
    </source>
</evidence>
<evidence type="ECO:0000256" key="5">
    <source>
        <dbReference type="ARBA" id="ARBA00022692"/>
    </source>
</evidence>
<evidence type="ECO:0000256" key="6">
    <source>
        <dbReference type="ARBA" id="ARBA00022989"/>
    </source>
</evidence>
<comment type="catalytic activity">
    <reaction evidence="9">
        <text>N-terminal S-1,2-diacyl-sn-glyceryl-L-cysteinyl-[lipoprotein] + a glycerophospholipid = N-acyl-S-1,2-diacyl-sn-glyceryl-L-cysteinyl-[lipoprotein] + a 2-acyl-sn-glycero-3-phospholipid + H(+)</text>
        <dbReference type="Rhea" id="RHEA:48228"/>
        <dbReference type="Rhea" id="RHEA-COMP:14681"/>
        <dbReference type="Rhea" id="RHEA-COMP:14684"/>
        <dbReference type="ChEBI" id="CHEBI:15378"/>
        <dbReference type="ChEBI" id="CHEBI:136912"/>
        <dbReference type="ChEBI" id="CHEBI:140656"/>
        <dbReference type="ChEBI" id="CHEBI:140657"/>
        <dbReference type="ChEBI" id="CHEBI:140660"/>
        <dbReference type="EC" id="2.3.1.269"/>
    </reaction>
</comment>
<evidence type="ECO:0000259" key="10">
    <source>
        <dbReference type="PROSITE" id="PS50263"/>
    </source>
</evidence>
<feature type="domain" description="CN hydrolase" evidence="10">
    <location>
        <begin position="224"/>
        <end position="458"/>
    </location>
</feature>
<dbReference type="RefSeq" id="WP_157373178.1">
    <property type="nucleotide sequence ID" value="NZ_LK933985.1"/>
</dbReference>
<gene>
    <name evidence="9 11" type="primary">lnt</name>
    <name evidence="11" type="ORF">VCR31J2_1370081</name>
</gene>
<accession>A0AA86XCZ2</accession>
<evidence type="ECO:0000256" key="3">
    <source>
        <dbReference type="ARBA" id="ARBA00022475"/>
    </source>
</evidence>
<dbReference type="NCBIfam" id="TIGR00546">
    <property type="entry name" value="lnt"/>
    <property type="match status" value="1"/>
</dbReference>
<dbReference type="GO" id="GO:0042158">
    <property type="term" value="P:lipoprotein biosynthetic process"/>
    <property type="evidence" value="ECO:0007669"/>
    <property type="project" value="UniProtKB-UniRule"/>
</dbReference>
<dbReference type="PANTHER" id="PTHR38686">
    <property type="entry name" value="APOLIPOPROTEIN N-ACYLTRANSFERASE"/>
    <property type="match status" value="1"/>
</dbReference>
<comment type="pathway">
    <text evidence="9">Protein modification; lipoprotein biosynthesis (N-acyl transfer).</text>
</comment>
<evidence type="ECO:0000256" key="9">
    <source>
        <dbReference type="HAMAP-Rule" id="MF_01148"/>
    </source>
</evidence>
<feature type="transmembrane region" description="Helical" evidence="9">
    <location>
        <begin position="472"/>
        <end position="488"/>
    </location>
</feature>
<dbReference type="InterPro" id="IPR004563">
    <property type="entry name" value="Apolipo_AcylTrfase"/>
</dbReference>
<organism evidence="11 12">
    <name type="scientific">Vibrio coralliirubri</name>
    <dbReference type="NCBI Taxonomy" id="1516159"/>
    <lineage>
        <taxon>Bacteria</taxon>
        <taxon>Pseudomonadati</taxon>
        <taxon>Pseudomonadota</taxon>
        <taxon>Gammaproteobacteria</taxon>
        <taxon>Vibrionales</taxon>
        <taxon>Vibrionaceae</taxon>
        <taxon>Vibrio</taxon>
    </lineage>
</organism>
<evidence type="ECO:0000256" key="8">
    <source>
        <dbReference type="ARBA" id="ARBA00023315"/>
    </source>
</evidence>
<dbReference type="SUPFAM" id="SSF56317">
    <property type="entry name" value="Carbon-nitrogen hydrolase"/>
    <property type="match status" value="1"/>
</dbReference>
<evidence type="ECO:0000256" key="1">
    <source>
        <dbReference type="ARBA" id="ARBA00004651"/>
    </source>
</evidence>
<keyword evidence="7 9" id="KW-0472">Membrane</keyword>
<name>A0AA86XCZ2_9VIBR</name>
<feature type="transmembrane region" description="Helical" evidence="9">
    <location>
        <begin position="152"/>
        <end position="177"/>
    </location>
</feature>
<dbReference type="Pfam" id="PF20154">
    <property type="entry name" value="LNT_N"/>
    <property type="match status" value="1"/>
</dbReference>
<keyword evidence="6 9" id="KW-1133">Transmembrane helix</keyword>
<dbReference type="EMBL" id="CCKJ01000043">
    <property type="protein sequence ID" value="CDT87020.1"/>
    <property type="molecule type" value="Genomic_DNA"/>
</dbReference>
<feature type="transmembrane region" description="Helical" evidence="9">
    <location>
        <begin position="87"/>
        <end position="111"/>
    </location>
</feature>
<dbReference type="Gene3D" id="3.60.110.10">
    <property type="entry name" value="Carbon-nitrogen hydrolase"/>
    <property type="match status" value="1"/>
</dbReference>
<dbReference type="AlphaFoldDB" id="A0AA86XCZ2"/>
<proteinExistence type="inferred from homology"/>
<dbReference type="PANTHER" id="PTHR38686:SF1">
    <property type="entry name" value="APOLIPOPROTEIN N-ACYLTRANSFERASE"/>
    <property type="match status" value="1"/>
</dbReference>
<dbReference type="GO" id="GO:0016410">
    <property type="term" value="F:N-acyltransferase activity"/>
    <property type="evidence" value="ECO:0007669"/>
    <property type="project" value="UniProtKB-UniRule"/>
</dbReference>
<dbReference type="InterPro" id="IPR003010">
    <property type="entry name" value="C-N_Hydrolase"/>
</dbReference>
<comment type="subcellular location">
    <subcellularLocation>
        <location evidence="1 9">Cell membrane</location>
        <topology evidence="1 9">Multi-pass membrane protein</topology>
    </subcellularLocation>
</comment>
<keyword evidence="4 9" id="KW-0808">Transferase</keyword>
<keyword evidence="8 9" id="KW-0012">Acyltransferase</keyword>
<comment type="function">
    <text evidence="9">Catalyzes the phospholipid dependent N-acylation of the N-terminal cysteine of apolipoprotein, the last step in lipoprotein maturation.</text>
</comment>
<feature type="transmembrane region" description="Helical" evidence="9">
    <location>
        <begin position="53"/>
        <end position="75"/>
    </location>
</feature>
<feature type="transmembrane region" description="Helical" evidence="9">
    <location>
        <begin position="189"/>
        <end position="208"/>
    </location>
</feature>
<evidence type="ECO:0000313" key="11">
    <source>
        <dbReference type="EMBL" id="CDT87020.1"/>
    </source>
</evidence>